<evidence type="ECO:0000259" key="1">
    <source>
        <dbReference type="PROSITE" id="PS51819"/>
    </source>
</evidence>
<reference evidence="2" key="1">
    <citation type="journal article" date="2021" name="Microorganisms">
        <title>Acidisoma silvae sp. nov. and Acidisomacellulosilytica sp. nov., Two Acidophilic Bacteria Isolated from Decaying Wood, Hydrolyzing Cellulose and Producing Poly-3-hydroxybutyrate.</title>
        <authorList>
            <person name="Mieszkin S."/>
            <person name="Pouder E."/>
            <person name="Uroz S."/>
            <person name="Simon-Colin C."/>
            <person name="Alain K."/>
        </authorList>
    </citation>
    <scope>NUCLEOTIDE SEQUENCE</scope>
    <source>
        <strain evidence="2">HW T2.11</strain>
    </source>
</reference>
<feature type="domain" description="VOC" evidence="1">
    <location>
        <begin position="3"/>
        <end position="128"/>
    </location>
</feature>
<dbReference type="InterPro" id="IPR004360">
    <property type="entry name" value="Glyas_Fos-R_dOase_dom"/>
</dbReference>
<dbReference type="EMBL" id="JAESVB010000002">
    <property type="protein sequence ID" value="MCB8874490.1"/>
    <property type="molecule type" value="Genomic_DNA"/>
</dbReference>
<dbReference type="RefSeq" id="WP_227320165.1">
    <property type="nucleotide sequence ID" value="NZ_JAESVB010000002.1"/>
</dbReference>
<keyword evidence="3" id="KW-1185">Reference proteome</keyword>
<dbReference type="PANTHER" id="PTHR35006:SF1">
    <property type="entry name" value="BLL2941 PROTEIN"/>
    <property type="match status" value="1"/>
</dbReference>
<evidence type="ECO:0000313" key="2">
    <source>
        <dbReference type="EMBL" id="MCB8874490.1"/>
    </source>
</evidence>
<sequence>MSLILYTTVGVSDLARSAAFYDAVFATLGYSRSPESSDEFIGWGPGYDNGVGFWICKPFDGQAHSVGNGAMIALRGRSEAQVQAFYKTALLRGGTDEGAPGTREAYSPGFYVAYVRDPDGNKLACAFHKHKPKGAAL</sequence>
<dbReference type="PROSITE" id="PS51819">
    <property type="entry name" value="VOC"/>
    <property type="match status" value="1"/>
</dbReference>
<comment type="caution">
    <text evidence="2">The sequence shown here is derived from an EMBL/GenBank/DDBJ whole genome shotgun (WGS) entry which is preliminary data.</text>
</comment>
<dbReference type="InterPro" id="IPR029068">
    <property type="entry name" value="Glyas_Bleomycin-R_OHBP_Dase"/>
</dbReference>
<organism evidence="2 3">
    <name type="scientific">Acidisoma silvae</name>
    <dbReference type="NCBI Taxonomy" id="2802396"/>
    <lineage>
        <taxon>Bacteria</taxon>
        <taxon>Pseudomonadati</taxon>
        <taxon>Pseudomonadota</taxon>
        <taxon>Alphaproteobacteria</taxon>
        <taxon>Acetobacterales</taxon>
        <taxon>Acidocellaceae</taxon>
        <taxon>Acidisoma</taxon>
    </lineage>
</organism>
<reference evidence="2" key="2">
    <citation type="submission" date="2021-01" db="EMBL/GenBank/DDBJ databases">
        <authorList>
            <person name="Mieszkin S."/>
            <person name="Pouder E."/>
            <person name="Alain K."/>
        </authorList>
    </citation>
    <scope>NUCLEOTIDE SEQUENCE</scope>
    <source>
        <strain evidence="2">HW T2.11</strain>
    </source>
</reference>
<dbReference type="CDD" id="cd07262">
    <property type="entry name" value="VOC_like"/>
    <property type="match status" value="1"/>
</dbReference>
<dbReference type="Gene3D" id="3.10.180.10">
    <property type="entry name" value="2,3-Dihydroxybiphenyl 1,2-Dioxygenase, domain 1"/>
    <property type="match status" value="1"/>
</dbReference>
<dbReference type="InterPro" id="IPR037523">
    <property type="entry name" value="VOC_core"/>
</dbReference>
<evidence type="ECO:0000313" key="3">
    <source>
        <dbReference type="Proteomes" id="UP000708298"/>
    </source>
</evidence>
<protein>
    <submittedName>
        <fullName evidence="2">VOC family protein</fullName>
    </submittedName>
</protein>
<dbReference type="PANTHER" id="PTHR35006">
    <property type="entry name" value="GLYOXALASE FAMILY PROTEIN (AFU_ORTHOLOGUE AFUA_5G14830)"/>
    <property type="match status" value="1"/>
</dbReference>
<gene>
    <name evidence="2" type="ORF">ASILVAE211_04775</name>
</gene>
<proteinExistence type="predicted"/>
<dbReference type="Pfam" id="PF00903">
    <property type="entry name" value="Glyoxalase"/>
    <property type="match status" value="1"/>
</dbReference>
<name>A0A963YQH5_9PROT</name>
<accession>A0A963YQH5</accession>
<dbReference type="Proteomes" id="UP000708298">
    <property type="component" value="Unassembled WGS sequence"/>
</dbReference>
<dbReference type="SUPFAM" id="SSF54593">
    <property type="entry name" value="Glyoxalase/Bleomycin resistance protein/Dihydroxybiphenyl dioxygenase"/>
    <property type="match status" value="1"/>
</dbReference>
<dbReference type="AlphaFoldDB" id="A0A963YQH5"/>